<sequence length="184" mass="20667">MAGTTDLVRRHVAEFWRGREQEEFEWTAGPIGARLPDFRVRRIAPAAKNEPWVYASVGAWRARDSDAKEFVLLTPAESPAHVETLAMITFFHADRPLDVGSTVRIGRPWTDDGVADHLLVSLPYPFGPALEHLDASGTHVRFLWLVPITAAEADYCRERGLEALEQLMEAENVNVVNPLRRSLV</sequence>
<gene>
    <name evidence="2" type="ORF">F4560_001307</name>
</gene>
<dbReference type="AlphaFoldDB" id="A0A7W9LZ45"/>
<evidence type="ECO:0000313" key="2">
    <source>
        <dbReference type="EMBL" id="MBB5801539.1"/>
    </source>
</evidence>
<dbReference type="InterPro" id="IPR020941">
    <property type="entry name" value="SUFU-like_domain"/>
</dbReference>
<dbReference type="RefSeq" id="WP_184917496.1">
    <property type="nucleotide sequence ID" value="NZ_JACHMO010000001.1"/>
</dbReference>
<comment type="caution">
    <text evidence="2">The sequence shown here is derived from an EMBL/GenBank/DDBJ whole genome shotgun (WGS) entry which is preliminary data.</text>
</comment>
<reference evidence="2 3" key="1">
    <citation type="submission" date="2020-08" db="EMBL/GenBank/DDBJ databases">
        <title>Sequencing the genomes of 1000 actinobacteria strains.</title>
        <authorList>
            <person name="Klenk H.-P."/>
        </authorList>
    </citation>
    <scope>NUCLEOTIDE SEQUENCE [LARGE SCALE GENOMIC DNA]</scope>
    <source>
        <strain evidence="2 3">DSM 45486</strain>
    </source>
</reference>
<protein>
    <recommendedName>
        <fullName evidence="1">Suppressor of fused-like domain-containing protein</fullName>
    </recommendedName>
</protein>
<evidence type="ECO:0000259" key="1">
    <source>
        <dbReference type="Pfam" id="PF05076"/>
    </source>
</evidence>
<keyword evidence="3" id="KW-1185">Reference proteome</keyword>
<evidence type="ECO:0000313" key="3">
    <source>
        <dbReference type="Proteomes" id="UP000552097"/>
    </source>
</evidence>
<accession>A0A7W9LZ45</accession>
<feature type="domain" description="Suppressor of fused-like" evidence="1">
    <location>
        <begin position="69"/>
        <end position="180"/>
    </location>
</feature>
<dbReference type="Proteomes" id="UP000552097">
    <property type="component" value="Unassembled WGS sequence"/>
</dbReference>
<dbReference type="Pfam" id="PF05076">
    <property type="entry name" value="SUFU"/>
    <property type="match status" value="1"/>
</dbReference>
<dbReference type="EMBL" id="JACHMO010000001">
    <property type="protein sequence ID" value="MBB5801539.1"/>
    <property type="molecule type" value="Genomic_DNA"/>
</dbReference>
<proteinExistence type="predicted"/>
<name>A0A7W9LZ45_9PSEU</name>
<organism evidence="2 3">
    <name type="scientific">Saccharothrix ecbatanensis</name>
    <dbReference type="NCBI Taxonomy" id="1105145"/>
    <lineage>
        <taxon>Bacteria</taxon>
        <taxon>Bacillati</taxon>
        <taxon>Actinomycetota</taxon>
        <taxon>Actinomycetes</taxon>
        <taxon>Pseudonocardiales</taxon>
        <taxon>Pseudonocardiaceae</taxon>
        <taxon>Saccharothrix</taxon>
    </lineage>
</organism>